<dbReference type="PIRSF" id="PIRSF000887">
    <property type="entry name" value="Pesterase_MJ0037"/>
    <property type="match status" value="1"/>
</dbReference>
<feature type="domain" description="Calcineurin-like phosphoesterase" evidence="1">
    <location>
        <begin position="36"/>
        <end position="130"/>
    </location>
</feature>
<evidence type="ECO:0000259" key="1">
    <source>
        <dbReference type="Pfam" id="PF00149"/>
    </source>
</evidence>
<keyword evidence="2" id="KW-0436">Ligase</keyword>
<reference evidence="2 3" key="1">
    <citation type="submission" date="2021-05" db="EMBL/GenBank/DDBJ databases">
        <title>A Polyphasic approach of four new species of the genus Ohtaekwangia: Ohtaekwangia histidinii sp. nov., Ohtaekwangia cretensis sp. nov., Ohtaekwangia indiensis sp. nov., Ohtaekwangia reichenbachii sp. nov. from diverse environment.</title>
        <authorList>
            <person name="Octaviana S."/>
        </authorList>
    </citation>
    <scope>NUCLEOTIDE SEQUENCE [LARGE SCALE GENOMIC DNA]</scope>
    <source>
        <strain evidence="2 3">PWU4</strain>
    </source>
</reference>
<protein>
    <submittedName>
        <fullName evidence="2">Ligase-associated DNA damage response endonuclease PdeM</fullName>
        <ecNumber evidence="2">3.1.-.-</ecNumber>
    </submittedName>
</protein>
<name>A0AAP2DGK5_9BACT</name>
<accession>A0AAP2DGK5</accession>
<comment type="caution">
    <text evidence="2">The sequence shown here is derived from an EMBL/GenBank/DDBJ whole genome shotgun (WGS) entry which is preliminary data.</text>
</comment>
<keyword evidence="2" id="KW-0378">Hydrolase</keyword>
<organism evidence="2 3">
    <name type="scientific">Chryseosolibacter histidini</name>
    <dbReference type="NCBI Taxonomy" id="2782349"/>
    <lineage>
        <taxon>Bacteria</taxon>
        <taxon>Pseudomonadati</taxon>
        <taxon>Bacteroidota</taxon>
        <taxon>Cytophagia</taxon>
        <taxon>Cytophagales</taxon>
        <taxon>Chryseotaleaceae</taxon>
        <taxon>Chryseosolibacter</taxon>
    </lineage>
</organism>
<dbReference type="Gene3D" id="3.60.21.10">
    <property type="match status" value="1"/>
</dbReference>
<dbReference type="PANTHER" id="PTHR39323">
    <property type="entry name" value="BLR1149 PROTEIN"/>
    <property type="match status" value="1"/>
</dbReference>
<dbReference type="InterPro" id="IPR026336">
    <property type="entry name" value="PdeM-like"/>
</dbReference>
<dbReference type="EC" id="3.1.-.-" evidence="2"/>
<dbReference type="SUPFAM" id="SSF56300">
    <property type="entry name" value="Metallo-dependent phosphatases"/>
    <property type="match status" value="1"/>
</dbReference>
<dbReference type="EMBL" id="JAHESF010000002">
    <property type="protein sequence ID" value="MBT1695801.1"/>
    <property type="molecule type" value="Genomic_DNA"/>
</dbReference>
<keyword evidence="2" id="KW-0540">Nuclease</keyword>
<dbReference type="GO" id="GO:0016874">
    <property type="term" value="F:ligase activity"/>
    <property type="evidence" value="ECO:0007669"/>
    <property type="project" value="UniProtKB-KW"/>
</dbReference>
<dbReference type="PANTHER" id="PTHR39323:SF1">
    <property type="entry name" value="BLR1149 PROTEIN"/>
    <property type="match status" value="1"/>
</dbReference>
<keyword evidence="3" id="KW-1185">Reference proteome</keyword>
<dbReference type="Pfam" id="PF00149">
    <property type="entry name" value="Metallophos"/>
    <property type="match status" value="1"/>
</dbReference>
<dbReference type="InterPro" id="IPR029052">
    <property type="entry name" value="Metallo-depent_PP-like"/>
</dbReference>
<proteinExistence type="predicted"/>
<dbReference type="InterPro" id="IPR024173">
    <property type="entry name" value="Pesterase_MJ0037-like"/>
</dbReference>
<dbReference type="GO" id="GO:0004519">
    <property type="term" value="F:endonuclease activity"/>
    <property type="evidence" value="ECO:0007669"/>
    <property type="project" value="UniProtKB-KW"/>
</dbReference>
<keyword evidence="2" id="KW-0255">Endonuclease</keyword>
<gene>
    <name evidence="2" type="primary">pdeM</name>
    <name evidence="2" type="ORF">KK083_02855</name>
</gene>
<dbReference type="RefSeq" id="WP_254160481.1">
    <property type="nucleotide sequence ID" value="NZ_JAHESF010000002.1"/>
</dbReference>
<evidence type="ECO:0000313" key="3">
    <source>
        <dbReference type="Proteomes" id="UP001319200"/>
    </source>
</evidence>
<dbReference type="NCBIfam" id="TIGR04123">
    <property type="entry name" value="P_estr_lig_assc"/>
    <property type="match status" value="1"/>
</dbReference>
<dbReference type="AlphaFoldDB" id="A0AAP2DGK5"/>
<evidence type="ECO:0000313" key="2">
    <source>
        <dbReference type="EMBL" id="MBT1695801.1"/>
    </source>
</evidence>
<dbReference type="InterPro" id="IPR004843">
    <property type="entry name" value="Calcineurin-like_PHP"/>
</dbReference>
<sequence>MIIKIAFPRRMDIEIFGEPMRLFPQKAVLLKKEKALLIADLHLGKINHFRKSGIAVPSKANDHNLELLMEVVSLARPQRIICLGDLFHSHYNTEWEVFGEVVKHYAGITFELVLGNHDIMSEHQYERKGIHVYDDLVLGPFLFTHHPVEEELPDGQYNIAGHIHPGVHLVGKGRQSVVLPCFYFGARQAYLPAFGKFTGLARIAPRKEDKVFVVADNKVMSVS</sequence>
<dbReference type="Proteomes" id="UP001319200">
    <property type="component" value="Unassembled WGS sequence"/>
</dbReference>
<dbReference type="GO" id="GO:0016787">
    <property type="term" value="F:hydrolase activity"/>
    <property type="evidence" value="ECO:0007669"/>
    <property type="project" value="UniProtKB-KW"/>
</dbReference>